<comment type="similarity">
    <text evidence="2 7">Belongs to the FYV7 family.</text>
</comment>
<protein>
    <recommendedName>
        <fullName evidence="3 7">rRNA-processing protein FYV7</fullName>
    </recommendedName>
</protein>
<keyword evidence="4 7" id="KW-0698">rRNA processing</keyword>
<dbReference type="eggNOG" id="KOG4851">
    <property type="taxonomic scope" value="Eukaryota"/>
</dbReference>
<keyword evidence="5" id="KW-0175">Coiled coil</keyword>
<evidence type="ECO:0000256" key="4">
    <source>
        <dbReference type="ARBA" id="ARBA00022552"/>
    </source>
</evidence>
<evidence type="ECO:0000256" key="1">
    <source>
        <dbReference type="ARBA" id="ARBA00004604"/>
    </source>
</evidence>
<feature type="compositionally biased region" description="Basic and acidic residues" evidence="8">
    <location>
        <begin position="134"/>
        <end position="144"/>
    </location>
</feature>
<sequence>MPTSKQIRNRDKFTKEYKLKEIQRNLTKKARLRKEYLKTLKSEGYEVPDKKPTPVSKDDIKHLKEERALQGKRKLDEKKEIKKQRKRLQAEHAQEAKRKEEERIKIIEQKAQEREKRKVKMTQKTKTGQPKMGPKIDDMLDKIKNNSLYTE</sequence>
<gene>
    <name evidence="9" type="ORF">ZYGR_0R01130</name>
</gene>
<organism evidence="9 10">
    <name type="scientific">Zygosaccharomyces rouxii</name>
    <dbReference type="NCBI Taxonomy" id="4956"/>
    <lineage>
        <taxon>Eukaryota</taxon>
        <taxon>Fungi</taxon>
        <taxon>Dikarya</taxon>
        <taxon>Ascomycota</taxon>
        <taxon>Saccharomycotina</taxon>
        <taxon>Saccharomycetes</taxon>
        <taxon>Saccharomycetales</taxon>
        <taxon>Saccharomycetaceae</taxon>
        <taxon>Zygosaccharomyces</taxon>
    </lineage>
</organism>
<comment type="caution">
    <text evidence="9">The sequence shown here is derived from an EMBL/GenBank/DDBJ whole genome shotgun (WGS) entry which is preliminary data.</text>
</comment>
<dbReference type="GO" id="GO:0006364">
    <property type="term" value="P:rRNA processing"/>
    <property type="evidence" value="ECO:0007669"/>
    <property type="project" value="UniProtKB-KW"/>
</dbReference>
<dbReference type="InterPro" id="IPR017265">
    <property type="entry name" value="Fyv7_fungi"/>
</dbReference>
<dbReference type="EMBL" id="BDGX01000018">
    <property type="protein sequence ID" value="GAV49870.1"/>
    <property type="molecule type" value="Genomic_DNA"/>
</dbReference>
<evidence type="ECO:0000256" key="3">
    <source>
        <dbReference type="ARBA" id="ARBA00018780"/>
    </source>
</evidence>
<dbReference type="PIRSF" id="PIRSF037708">
    <property type="entry name" value="rRNA_proc_FYV7"/>
    <property type="match status" value="1"/>
</dbReference>
<comment type="function">
    <text evidence="7">Involved in the processing of the 20S pre-rRNA.</text>
</comment>
<evidence type="ECO:0000313" key="10">
    <source>
        <dbReference type="Proteomes" id="UP000187013"/>
    </source>
</evidence>
<evidence type="ECO:0000256" key="8">
    <source>
        <dbReference type="SAM" id="MobiDB-lite"/>
    </source>
</evidence>
<dbReference type="Pfam" id="PF08524">
    <property type="entry name" value="rRNA_processing"/>
    <property type="match status" value="1"/>
</dbReference>
<feature type="region of interest" description="Disordered" evidence="8">
    <location>
        <begin position="41"/>
        <end position="151"/>
    </location>
</feature>
<feature type="compositionally biased region" description="Basic and acidic residues" evidence="8">
    <location>
        <begin position="41"/>
        <end position="80"/>
    </location>
</feature>
<dbReference type="OrthoDB" id="2135053at2759"/>
<name>A0A1Q3A2P2_ZYGRO</name>
<dbReference type="Proteomes" id="UP000187013">
    <property type="component" value="Unassembled WGS sequence"/>
</dbReference>
<evidence type="ECO:0000313" key="9">
    <source>
        <dbReference type="EMBL" id="GAV49870.1"/>
    </source>
</evidence>
<keyword evidence="6 7" id="KW-0539">Nucleus</keyword>
<evidence type="ECO:0000256" key="7">
    <source>
        <dbReference type="PIRNR" id="PIRNR037708"/>
    </source>
</evidence>
<dbReference type="GO" id="GO:0005730">
    <property type="term" value="C:nucleolus"/>
    <property type="evidence" value="ECO:0007669"/>
    <property type="project" value="UniProtKB-SubCell"/>
</dbReference>
<proteinExistence type="inferred from homology"/>
<dbReference type="AlphaFoldDB" id="A0A1Q3A2P2"/>
<feature type="compositionally biased region" description="Basic and acidic residues" evidence="8">
    <location>
        <begin position="88"/>
        <end position="116"/>
    </location>
</feature>
<evidence type="ECO:0000256" key="2">
    <source>
        <dbReference type="ARBA" id="ARBA00006800"/>
    </source>
</evidence>
<evidence type="ECO:0000256" key="6">
    <source>
        <dbReference type="ARBA" id="ARBA00023242"/>
    </source>
</evidence>
<dbReference type="InterPro" id="IPR013730">
    <property type="entry name" value="Fyv7/TAP26"/>
</dbReference>
<comment type="subcellular location">
    <subcellularLocation>
        <location evidence="1 7">Nucleus</location>
        <location evidence="1 7">Nucleolus</location>
    </subcellularLocation>
</comment>
<evidence type="ECO:0000256" key="5">
    <source>
        <dbReference type="ARBA" id="ARBA00023054"/>
    </source>
</evidence>
<reference evidence="9 10" key="1">
    <citation type="submission" date="2016-08" db="EMBL/GenBank/DDBJ databases">
        <title>Draft genome sequence of allopolyploid Zygosaccharomyces rouxii.</title>
        <authorList>
            <person name="Watanabe J."/>
            <person name="Uehara K."/>
            <person name="Mogi Y."/>
            <person name="Tsukioka Y."/>
        </authorList>
    </citation>
    <scope>NUCLEOTIDE SEQUENCE [LARGE SCALE GENOMIC DNA]</scope>
    <source>
        <strain evidence="9 10">NBRC 110957</strain>
    </source>
</reference>
<accession>A0A1Q3A2P2</accession>